<dbReference type="PANTHER" id="PTHR34222">
    <property type="entry name" value="GAG_PRE-INTEGRS DOMAIN-CONTAINING PROTEIN"/>
    <property type="match status" value="1"/>
</dbReference>
<feature type="region of interest" description="Disordered" evidence="2">
    <location>
        <begin position="127"/>
        <end position="150"/>
    </location>
</feature>
<evidence type="ECO:0000313" key="5">
    <source>
        <dbReference type="Proteomes" id="UP000823388"/>
    </source>
</evidence>
<keyword evidence="1" id="KW-0862">Zinc</keyword>
<feature type="domain" description="CCHC-type" evidence="3">
    <location>
        <begin position="108"/>
        <end position="120"/>
    </location>
</feature>
<evidence type="ECO:0000256" key="1">
    <source>
        <dbReference type="PROSITE-ProRule" id="PRU00047"/>
    </source>
</evidence>
<evidence type="ECO:0000259" key="3">
    <source>
        <dbReference type="PROSITE" id="PS50158"/>
    </source>
</evidence>
<gene>
    <name evidence="4" type="ORF">PVAP13_2NG014000</name>
</gene>
<dbReference type="PANTHER" id="PTHR34222:SF100">
    <property type="entry name" value="CCHC-TYPE DOMAIN-CONTAINING PROTEIN"/>
    <property type="match status" value="1"/>
</dbReference>
<name>A0A8T0VER9_PANVG</name>
<feature type="compositionally biased region" description="Gly residues" evidence="2">
    <location>
        <begin position="136"/>
        <end position="148"/>
    </location>
</feature>
<dbReference type="InterPro" id="IPR001878">
    <property type="entry name" value="Znf_CCHC"/>
</dbReference>
<keyword evidence="1" id="KW-0479">Metal-binding</keyword>
<keyword evidence="1" id="KW-0863">Zinc-finger</keyword>
<dbReference type="GO" id="GO:0008270">
    <property type="term" value="F:zinc ion binding"/>
    <property type="evidence" value="ECO:0007669"/>
    <property type="project" value="UniProtKB-KW"/>
</dbReference>
<dbReference type="Gene3D" id="4.10.60.10">
    <property type="entry name" value="Zinc finger, CCHC-type"/>
    <property type="match status" value="1"/>
</dbReference>
<dbReference type="EMBL" id="CM029040">
    <property type="protein sequence ID" value="KAG2631273.1"/>
    <property type="molecule type" value="Genomic_DNA"/>
</dbReference>
<sequence>MDYVAALKRLWADLDHYDPIELPHPECVAWVKKWVEKKRVLQFLRGLNPEFEGRHTALFHQANLPSLEEAIAAMAQEETRLKMIKDNPLNSPSPAYVAAGSQETRIYYNCGEKGHLIRDCCQPLKPNRGRGRGRGMLRGGTSRGGVSRGGRVSFRANHAMSDGCATESVTISPNELEEFRRWKEIGKGFQLHNQETTSSSNTVADAVHSDSGASRHVTGKKDGKCQTRDSETAYRYRMF</sequence>
<proteinExistence type="predicted"/>
<dbReference type="AlphaFoldDB" id="A0A8T0VER9"/>
<keyword evidence="5" id="KW-1185">Reference proteome</keyword>
<evidence type="ECO:0000256" key="2">
    <source>
        <dbReference type="SAM" id="MobiDB-lite"/>
    </source>
</evidence>
<protein>
    <recommendedName>
        <fullName evidence="3">CCHC-type domain-containing protein</fullName>
    </recommendedName>
</protein>
<reference evidence="4" key="1">
    <citation type="submission" date="2020-05" db="EMBL/GenBank/DDBJ databases">
        <title>WGS assembly of Panicum virgatum.</title>
        <authorList>
            <person name="Lovell J.T."/>
            <person name="Jenkins J."/>
            <person name="Shu S."/>
            <person name="Juenger T.E."/>
            <person name="Schmutz J."/>
        </authorList>
    </citation>
    <scope>NUCLEOTIDE SEQUENCE</scope>
    <source>
        <strain evidence="4">AP13</strain>
    </source>
</reference>
<dbReference type="PROSITE" id="PS50158">
    <property type="entry name" value="ZF_CCHC"/>
    <property type="match status" value="1"/>
</dbReference>
<accession>A0A8T0VER9</accession>
<dbReference type="Proteomes" id="UP000823388">
    <property type="component" value="Chromosome 2N"/>
</dbReference>
<dbReference type="GO" id="GO:0003676">
    <property type="term" value="F:nucleic acid binding"/>
    <property type="evidence" value="ECO:0007669"/>
    <property type="project" value="InterPro"/>
</dbReference>
<organism evidence="4 5">
    <name type="scientific">Panicum virgatum</name>
    <name type="common">Blackwell switchgrass</name>
    <dbReference type="NCBI Taxonomy" id="38727"/>
    <lineage>
        <taxon>Eukaryota</taxon>
        <taxon>Viridiplantae</taxon>
        <taxon>Streptophyta</taxon>
        <taxon>Embryophyta</taxon>
        <taxon>Tracheophyta</taxon>
        <taxon>Spermatophyta</taxon>
        <taxon>Magnoliopsida</taxon>
        <taxon>Liliopsida</taxon>
        <taxon>Poales</taxon>
        <taxon>Poaceae</taxon>
        <taxon>PACMAD clade</taxon>
        <taxon>Panicoideae</taxon>
        <taxon>Panicodae</taxon>
        <taxon>Paniceae</taxon>
        <taxon>Panicinae</taxon>
        <taxon>Panicum</taxon>
        <taxon>Panicum sect. Hiantes</taxon>
    </lineage>
</organism>
<comment type="caution">
    <text evidence="4">The sequence shown here is derived from an EMBL/GenBank/DDBJ whole genome shotgun (WGS) entry which is preliminary data.</text>
</comment>
<evidence type="ECO:0000313" key="4">
    <source>
        <dbReference type="EMBL" id="KAG2631273.1"/>
    </source>
</evidence>